<evidence type="ECO:0000313" key="1">
    <source>
        <dbReference type="EMBL" id="KAH9422447.1"/>
    </source>
</evidence>
<protein>
    <submittedName>
        <fullName evidence="1">Uncharacterized protein</fullName>
    </submittedName>
</protein>
<dbReference type="EMBL" id="NJHN03000036">
    <property type="protein sequence ID" value="KAH9422447.1"/>
    <property type="molecule type" value="Genomic_DNA"/>
</dbReference>
<sequence>MTVFEARGWMDGWRKFNHPFITCENSSSSSSSEEPKIHGPDIFTHTIPINQSINRYIDIVLLLAAMVKLN</sequence>
<proteinExistence type="predicted"/>
<dbReference type="Proteomes" id="UP000887458">
    <property type="component" value="Unassembled WGS sequence"/>
</dbReference>
<evidence type="ECO:0000313" key="2">
    <source>
        <dbReference type="Proteomes" id="UP000887458"/>
    </source>
</evidence>
<accession>A0ABQ8JIX8</accession>
<comment type="caution">
    <text evidence="1">The sequence shown here is derived from an EMBL/GenBank/DDBJ whole genome shotgun (WGS) entry which is preliminary data.</text>
</comment>
<reference evidence="1 2" key="2">
    <citation type="journal article" date="2022" name="Mol. Biol. Evol.">
        <title>Comparative Genomics Reveals Insights into the Divergent Evolution of Astigmatic Mites and Household Pest Adaptations.</title>
        <authorList>
            <person name="Xiong Q."/>
            <person name="Wan A.T."/>
            <person name="Liu X."/>
            <person name="Fung C.S."/>
            <person name="Xiao X."/>
            <person name="Malainual N."/>
            <person name="Hou J."/>
            <person name="Wang L."/>
            <person name="Wang M."/>
            <person name="Yang K.Y."/>
            <person name="Cui Y."/>
            <person name="Leung E.L."/>
            <person name="Nong W."/>
            <person name="Shin S.K."/>
            <person name="Au S.W."/>
            <person name="Jeong K.Y."/>
            <person name="Chew F.T."/>
            <person name="Hui J.H."/>
            <person name="Leung T.F."/>
            <person name="Tungtrongchitr A."/>
            <person name="Zhong N."/>
            <person name="Liu Z."/>
            <person name="Tsui S.K."/>
        </authorList>
    </citation>
    <scope>NUCLEOTIDE SEQUENCE [LARGE SCALE GENOMIC DNA]</scope>
    <source>
        <strain evidence="1">Derp</strain>
    </source>
</reference>
<reference evidence="1 2" key="1">
    <citation type="journal article" date="2018" name="J. Allergy Clin. Immunol.">
        <title>High-quality assembly of Dermatophagoides pteronyssinus genome and transcriptome reveals a wide range of novel allergens.</title>
        <authorList>
            <person name="Liu X.Y."/>
            <person name="Yang K.Y."/>
            <person name="Wang M.Q."/>
            <person name="Kwok J.S."/>
            <person name="Zeng X."/>
            <person name="Yang Z."/>
            <person name="Xiao X.J."/>
            <person name="Lau C.P."/>
            <person name="Li Y."/>
            <person name="Huang Z.M."/>
            <person name="Ba J.G."/>
            <person name="Yim A.K."/>
            <person name="Ouyang C.Y."/>
            <person name="Ngai S.M."/>
            <person name="Chan T.F."/>
            <person name="Leung E.L."/>
            <person name="Liu L."/>
            <person name="Liu Z.G."/>
            <person name="Tsui S.K."/>
        </authorList>
    </citation>
    <scope>NUCLEOTIDE SEQUENCE [LARGE SCALE GENOMIC DNA]</scope>
    <source>
        <strain evidence="1">Derp</strain>
    </source>
</reference>
<gene>
    <name evidence="1" type="ORF">DERP_003123</name>
</gene>
<organism evidence="1 2">
    <name type="scientific">Dermatophagoides pteronyssinus</name>
    <name type="common">European house dust mite</name>
    <dbReference type="NCBI Taxonomy" id="6956"/>
    <lineage>
        <taxon>Eukaryota</taxon>
        <taxon>Metazoa</taxon>
        <taxon>Ecdysozoa</taxon>
        <taxon>Arthropoda</taxon>
        <taxon>Chelicerata</taxon>
        <taxon>Arachnida</taxon>
        <taxon>Acari</taxon>
        <taxon>Acariformes</taxon>
        <taxon>Sarcoptiformes</taxon>
        <taxon>Astigmata</taxon>
        <taxon>Psoroptidia</taxon>
        <taxon>Analgoidea</taxon>
        <taxon>Pyroglyphidae</taxon>
        <taxon>Dermatophagoidinae</taxon>
        <taxon>Dermatophagoides</taxon>
    </lineage>
</organism>
<keyword evidence="2" id="KW-1185">Reference proteome</keyword>
<name>A0ABQ8JIX8_DERPT</name>